<dbReference type="InterPro" id="IPR002513">
    <property type="entry name" value="Tn3_Tnp_DDE_dom"/>
</dbReference>
<sequence length="102" mass="11825">MPLFFGGEGIISENDREKQKKSIKYNHLVTNCLIFYNVFSISKILYEYEKQKDGFNKELICYLSPYITAHVNHFGKYHIDSNRKPSELPFGLPLSSKNAVFA</sequence>
<evidence type="ECO:0000313" key="3">
    <source>
        <dbReference type="Proteomes" id="UP000789423"/>
    </source>
</evidence>
<dbReference type="EMBL" id="CAKJTI010000015">
    <property type="protein sequence ID" value="CAG9613634.1"/>
    <property type="molecule type" value="Genomic_DNA"/>
</dbReference>
<feature type="domain" description="Tn3 transposase DDE" evidence="1">
    <location>
        <begin position="3"/>
        <end position="77"/>
    </location>
</feature>
<dbReference type="RefSeq" id="WP_230575693.1">
    <property type="nucleotide sequence ID" value="NZ_CAKJTI010000015.1"/>
</dbReference>
<gene>
    <name evidence="2" type="ORF">BACCIP111899_02853</name>
</gene>
<evidence type="ECO:0000313" key="2">
    <source>
        <dbReference type="EMBL" id="CAG9613634.1"/>
    </source>
</evidence>
<dbReference type="Proteomes" id="UP000789423">
    <property type="component" value="Unassembled WGS sequence"/>
</dbReference>
<proteinExistence type="predicted"/>
<evidence type="ECO:0000259" key="1">
    <source>
        <dbReference type="Pfam" id="PF01526"/>
    </source>
</evidence>
<reference evidence="2 3" key="1">
    <citation type="submission" date="2021-10" db="EMBL/GenBank/DDBJ databases">
        <authorList>
            <person name="Criscuolo A."/>
        </authorList>
    </citation>
    <scope>NUCLEOTIDE SEQUENCE [LARGE SCALE GENOMIC DNA]</scope>
    <source>
        <strain evidence="3">CIP 111899</strain>
    </source>
</reference>
<name>A0ABM8YD88_9BACI</name>
<comment type="caution">
    <text evidence="2">The sequence shown here is derived from an EMBL/GenBank/DDBJ whole genome shotgun (WGS) entry which is preliminary data.</text>
</comment>
<keyword evidence="3" id="KW-1185">Reference proteome</keyword>
<organism evidence="2 3">
    <name type="scientific">Bacillus rhizoplanae</name>
    <dbReference type="NCBI Taxonomy" id="2880966"/>
    <lineage>
        <taxon>Bacteria</taxon>
        <taxon>Bacillati</taxon>
        <taxon>Bacillota</taxon>
        <taxon>Bacilli</taxon>
        <taxon>Bacillales</taxon>
        <taxon>Bacillaceae</taxon>
        <taxon>Bacillus</taxon>
    </lineage>
</organism>
<dbReference type="Pfam" id="PF01526">
    <property type="entry name" value="DDE_Tnp_Tn3"/>
    <property type="match status" value="1"/>
</dbReference>
<protein>
    <submittedName>
        <fullName evidence="2">Tn3 family transposase TnBth2</fullName>
    </submittedName>
</protein>
<accession>A0ABM8YD88</accession>